<feature type="transmembrane region" description="Helical" evidence="1">
    <location>
        <begin position="42"/>
        <end position="64"/>
    </location>
</feature>
<accession>A0ABV7ERE9</accession>
<name>A0ABV7ERE9_9GAMM</name>
<evidence type="ECO:0000313" key="4">
    <source>
        <dbReference type="Proteomes" id="UP001595462"/>
    </source>
</evidence>
<feature type="transmembrane region" description="Helical" evidence="1">
    <location>
        <begin position="126"/>
        <end position="147"/>
    </location>
</feature>
<feature type="transmembrane region" description="Helical" evidence="1">
    <location>
        <begin position="12"/>
        <end position="30"/>
    </location>
</feature>
<evidence type="ECO:0000256" key="1">
    <source>
        <dbReference type="SAM" id="Phobius"/>
    </source>
</evidence>
<comment type="caution">
    <text evidence="3">The sequence shown here is derived from an EMBL/GenBank/DDBJ whole genome shotgun (WGS) entry which is preliminary data.</text>
</comment>
<reference evidence="4" key="1">
    <citation type="journal article" date="2019" name="Int. J. Syst. Evol. Microbiol.">
        <title>The Global Catalogue of Microorganisms (GCM) 10K type strain sequencing project: providing services to taxonomists for standard genome sequencing and annotation.</title>
        <authorList>
            <consortium name="The Broad Institute Genomics Platform"/>
            <consortium name="The Broad Institute Genome Sequencing Center for Infectious Disease"/>
            <person name="Wu L."/>
            <person name="Ma J."/>
        </authorList>
    </citation>
    <scope>NUCLEOTIDE SEQUENCE [LARGE SCALE GENOMIC DNA]</scope>
    <source>
        <strain evidence="4">KCTC 52640</strain>
    </source>
</reference>
<dbReference type="EMBL" id="JBHRSS010000003">
    <property type="protein sequence ID" value="MFC3103965.1"/>
    <property type="molecule type" value="Genomic_DNA"/>
</dbReference>
<evidence type="ECO:0000313" key="3">
    <source>
        <dbReference type="EMBL" id="MFC3103965.1"/>
    </source>
</evidence>
<keyword evidence="1" id="KW-1133">Transmembrane helix</keyword>
<keyword evidence="1" id="KW-0812">Transmembrane</keyword>
<dbReference type="Pfam" id="PF07331">
    <property type="entry name" value="TctB"/>
    <property type="match status" value="1"/>
</dbReference>
<sequence>MATTSPEDRNDVRGTLGGLLFIVVGLICWWDLADTPSGPAVVFPHTVIGLMVVFSGLLILRNMIGFAAPEEREPSGSVPRRVGLLVAMIGGTLAMPWVGFVIAGLASYLAIMAVAMYERWTWSRRLLYPLSGVIVVVGFYFVFQGFFQVPLPEPRWFTLPF</sequence>
<keyword evidence="1" id="KW-0472">Membrane</keyword>
<feature type="domain" description="DUF1468" evidence="2">
    <location>
        <begin position="17"/>
        <end position="152"/>
    </location>
</feature>
<evidence type="ECO:0000259" key="2">
    <source>
        <dbReference type="Pfam" id="PF07331"/>
    </source>
</evidence>
<dbReference type="RefSeq" id="WP_380688496.1">
    <property type="nucleotide sequence ID" value="NZ_JBHRSS010000003.1"/>
</dbReference>
<gene>
    <name evidence="3" type="ORF">ACFOSU_08675</name>
</gene>
<protein>
    <submittedName>
        <fullName evidence="3">Tripartite tricarboxylate transporter TctB family protein</fullName>
    </submittedName>
</protein>
<dbReference type="InterPro" id="IPR009936">
    <property type="entry name" value="DUF1468"/>
</dbReference>
<feature type="transmembrane region" description="Helical" evidence="1">
    <location>
        <begin position="84"/>
        <end position="114"/>
    </location>
</feature>
<organism evidence="3 4">
    <name type="scientific">Salinisphaera aquimarina</name>
    <dbReference type="NCBI Taxonomy" id="2094031"/>
    <lineage>
        <taxon>Bacteria</taxon>
        <taxon>Pseudomonadati</taxon>
        <taxon>Pseudomonadota</taxon>
        <taxon>Gammaproteobacteria</taxon>
        <taxon>Salinisphaerales</taxon>
        <taxon>Salinisphaeraceae</taxon>
        <taxon>Salinisphaera</taxon>
    </lineage>
</organism>
<keyword evidence="4" id="KW-1185">Reference proteome</keyword>
<proteinExistence type="predicted"/>
<dbReference type="Proteomes" id="UP001595462">
    <property type="component" value="Unassembled WGS sequence"/>
</dbReference>